<dbReference type="InterPro" id="IPR018502">
    <property type="entry name" value="Annexin_repeat"/>
</dbReference>
<dbReference type="Pfam" id="PF00191">
    <property type="entry name" value="Annexin"/>
    <property type="match status" value="4"/>
</dbReference>
<dbReference type="PANTHER" id="PTHR10502:SF102">
    <property type="entry name" value="ANNEXIN B11"/>
    <property type="match status" value="1"/>
</dbReference>
<name>A0A5N5KN27_9ROSI</name>
<keyword evidence="3 6" id="KW-0106">Calcium</keyword>
<keyword evidence="8" id="KW-1185">Reference proteome</keyword>
<dbReference type="PANTHER" id="PTHR10502">
    <property type="entry name" value="ANNEXIN"/>
    <property type="match status" value="1"/>
</dbReference>
<dbReference type="PROSITE" id="PS00223">
    <property type="entry name" value="ANNEXIN_1"/>
    <property type="match status" value="1"/>
</dbReference>
<proteinExistence type="inferred from homology"/>
<dbReference type="InterPro" id="IPR001464">
    <property type="entry name" value="Annexin"/>
</dbReference>
<dbReference type="PROSITE" id="PS51897">
    <property type="entry name" value="ANNEXIN_2"/>
    <property type="match status" value="4"/>
</dbReference>
<keyword evidence="4 6" id="KW-0041">Annexin</keyword>
<dbReference type="GO" id="GO:0009414">
    <property type="term" value="P:response to water deprivation"/>
    <property type="evidence" value="ECO:0007669"/>
    <property type="project" value="TreeGrafter"/>
</dbReference>
<dbReference type="GO" id="GO:0009408">
    <property type="term" value="P:response to heat"/>
    <property type="evidence" value="ECO:0007669"/>
    <property type="project" value="TreeGrafter"/>
</dbReference>
<dbReference type="Gene3D" id="1.10.220.10">
    <property type="entry name" value="Annexin"/>
    <property type="match status" value="4"/>
</dbReference>
<evidence type="ECO:0000313" key="7">
    <source>
        <dbReference type="EMBL" id="KAB5531741.1"/>
    </source>
</evidence>
<evidence type="ECO:0000256" key="5">
    <source>
        <dbReference type="ARBA" id="ARBA00023302"/>
    </source>
</evidence>
<evidence type="ECO:0000256" key="1">
    <source>
        <dbReference type="ARBA" id="ARBA00007831"/>
    </source>
</evidence>
<evidence type="ECO:0000256" key="6">
    <source>
        <dbReference type="RuleBase" id="RU003540"/>
    </source>
</evidence>
<dbReference type="GO" id="GO:0009409">
    <property type="term" value="P:response to cold"/>
    <property type="evidence" value="ECO:0007669"/>
    <property type="project" value="TreeGrafter"/>
</dbReference>
<dbReference type="InterPro" id="IPR037104">
    <property type="entry name" value="Annexin_sf"/>
</dbReference>
<organism evidence="7 8">
    <name type="scientific">Salix brachista</name>
    <dbReference type="NCBI Taxonomy" id="2182728"/>
    <lineage>
        <taxon>Eukaryota</taxon>
        <taxon>Viridiplantae</taxon>
        <taxon>Streptophyta</taxon>
        <taxon>Embryophyta</taxon>
        <taxon>Tracheophyta</taxon>
        <taxon>Spermatophyta</taxon>
        <taxon>Magnoliopsida</taxon>
        <taxon>eudicotyledons</taxon>
        <taxon>Gunneridae</taxon>
        <taxon>Pentapetalae</taxon>
        <taxon>rosids</taxon>
        <taxon>fabids</taxon>
        <taxon>Malpighiales</taxon>
        <taxon>Salicaceae</taxon>
        <taxon>Saliceae</taxon>
        <taxon>Salix</taxon>
    </lineage>
</organism>
<accession>A0A5N5KN27</accession>
<dbReference type="EMBL" id="VDCV01000012">
    <property type="protein sequence ID" value="KAB5531741.1"/>
    <property type="molecule type" value="Genomic_DNA"/>
</dbReference>
<dbReference type="GO" id="GO:0005544">
    <property type="term" value="F:calcium-dependent phospholipid binding"/>
    <property type="evidence" value="ECO:0007669"/>
    <property type="project" value="UniProtKB-KW"/>
</dbReference>
<keyword evidence="2 6" id="KW-0677">Repeat</keyword>
<keyword evidence="5 6" id="KW-0111">Calcium/phospholipid-binding</keyword>
<dbReference type="InterPro" id="IPR018252">
    <property type="entry name" value="Annexin_repeat_CS"/>
</dbReference>
<dbReference type="FunFam" id="1.10.220.10:FF:000001">
    <property type="entry name" value="Annexin"/>
    <property type="match status" value="1"/>
</dbReference>
<sequence>MSPLTVPPLLSSPIEDARHLHRAFKGFRSDKSAVINILAHRDAAQRALIQCEYRALYAEDLPRRMSSELSGNLETALLLWMHDPPGRDAMIVRQALRKDLLNLETATEVICSRTPSQIQVFKHHYYAKYGVHLEHDIELRASGDHKMVNFIAIHSFYKDVLDGCSKPTKQNHGHNWFFITKDTNFTAYNTLRCFVPRKWPLILMRFEVKIRVIGGVCEMRRGRLEEEINGVWVRKKRLPLMTLTGASMAENLLLLAYVITPRYEGHEVDRAMAEKDATALYKAGERRWGTDEKTFIRVFCERSAAHLTAVDSAYHGMYGKSLKKAIKNKTSGHFQHALKTILQCSENRAKHFAKLLRKAMKGWGTNDSALIRVIVTRTEIDMPYIKAEYRREYRKTLNDAVNSGTSGHYRTFLLALLGPNQ</sequence>
<gene>
    <name evidence="7" type="ORF">DKX38_018411</name>
</gene>
<evidence type="ECO:0000313" key="8">
    <source>
        <dbReference type="Proteomes" id="UP000326939"/>
    </source>
</evidence>
<reference evidence="8" key="1">
    <citation type="journal article" date="2019" name="Gigascience">
        <title>De novo genome assembly of the endangered Acer yangbiense, a plant species with extremely small populations endemic to Yunnan Province, China.</title>
        <authorList>
            <person name="Yang J."/>
            <person name="Wariss H.M."/>
            <person name="Tao L."/>
            <person name="Zhang R."/>
            <person name="Yun Q."/>
            <person name="Hollingsworth P."/>
            <person name="Dao Z."/>
            <person name="Luo G."/>
            <person name="Guo H."/>
            <person name="Ma Y."/>
            <person name="Sun W."/>
        </authorList>
    </citation>
    <scope>NUCLEOTIDE SEQUENCE [LARGE SCALE GENOMIC DNA]</scope>
    <source>
        <strain evidence="8">cv. br00</strain>
    </source>
</reference>
<dbReference type="GO" id="GO:0001786">
    <property type="term" value="F:phosphatidylserine binding"/>
    <property type="evidence" value="ECO:0007669"/>
    <property type="project" value="TreeGrafter"/>
</dbReference>
<dbReference type="FunFam" id="1.10.220.10:FF:000002">
    <property type="entry name" value="Annexin"/>
    <property type="match status" value="1"/>
</dbReference>
<evidence type="ECO:0000256" key="2">
    <source>
        <dbReference type="ARBA" id="ARBA00022737"/>
    </source>
</evidence>
<dbReference type="SUPFAM" id="SSF47874">
    <property type="entry name" value="Annexin"/>
    <property type="match status" value="2"/>
</dbReference>
<dbReference type="GO" id="GO:0005737">
    <property type="term" value="C:cytoplasm"/>
    <property type="evidence" value="ECO:0007669"/>
    <property type="project" value="TreeGrafter"/>
</dbReference>
<protein>
    <recommendedName>
        <fullName evidence="6">Annexin</fullName>
    </recommendedName>
</protein>
<evidence type="ECO:0000256" key="4">
    <source>
        <dbReference type="ARBA" id="ARBA00023216"/>
    </source>
</evidence>
<comment type="domain">
    <text evidence="6">A pair of annexin repeats may form one binding site for calcium and phospholipid.</text>
</comment>
<dbReference type="GO" id="GO:0009651">
    <property type="term" value="P:response to salt stress"/>
    <property type="evidence" value="ECO:0007669"/>
    <property type="project" value="TreeGrafter"/>
</dbReference>
<comment type="similarity">
    <text evidence="1 6">Belongs to the annexin family.</text>
</comment>
<dbReference type="SMART" id="SM00335">
    <property type="entry name" value="ANX"/>
    <property type="match status" value="4"/>
</dbReference>
<evidence type="ECO:0000256" key="3">
    <source>
        <dbReference type="ARBA" id="ARBA00022837"/>
    </source>
</evidence>
<dbReference type="PRINTS" id="PR00196">
    <property type="entry name" value="ANNEXIN"/>
</dbReference>
<dbReference type="AlphaFoldDB" id="A0A5N5KN27"/>
<dbReference type="Proteomes" id="UP000326939">
    <property type="component" value="Chromosome 12"/>
</dbReference>
<comment type="caution">
    <text evidence="7">The sequence shown here is derived from an EMBL/GenBank/DDBJ whole genome shotgun (WGS) entry which is preliminary data.</text>
</comment>
<dbReference type="GO" id="GO:0005886">
    <property type="term" value="C:plasma membrane"/>
    <property type="evidence" value="ECO:0007669"/>
    <property type="project" value="TreeGrafter"/>
</dbReference>
<dbReference type="GO" id="GO:0005509">
    <property type="term" value="F:calcium ion binding"/>
    <property type="evidence" value="ECO:0007669"/>
    <property type="project" value="InterPro"/>
</dbReference>